<sequence>MTITRRRALLAGAALSVSLIATACGSPGDGGQGAAPAQSTSATDQEAALNAGGTITVWAWEPTLKQVVTGFQAKYPKVKVNLVNAGTGDDQYTALQNAIKAGSGVPDVAQIEYYALPQFALSKSVTDLTPFGADKLEGTFTPGPWNSVRSGTGIYGLPMDSGPMALFYNKDVFDKHDIKVPETWEEYIEAARKLHKADPKAYITSDTGDAGFTTSMIWQAGGKPYQVDGTKVAIDFADEGTRKFTAAWQQLISEKLLAPINGWSDEWYKGLGDGTIATLVIGAWMPANFESGVKAASGKWRVAPMPQWESGGKATSENGGSSLAVPEASANKALAYAFMKYAGVDEGVQTRLDAGAFPATTAHLNAAEFKDKKFPYFGDQQVNQVLAEAAAQVVPGWSYLPYQVYANSVFNDSVGKAYISSTTLDDGLKAWQDASVKYGQEQGFSVQ</sequence>
<dbReference type="PANTHER" id="PTHR43649:SF14">
    <property type="entry name" value="BLR3389 PROTEIN"/>
    <property type="match status" value="1"/>
</dbReference>
<dbReference type="SUPFAM" id="SSF53850">
    <property type="entry name" value="Periplasmic binding protein-like II"/>
    <property type="match status" value="1"/>
</dbReference>
<dbReference type="Proteomes" id="UP000238312">
    <property type="component" value="Unassembled WGS sequence"/>
</dbReference>
<dbReference type="PROSITE" id="PS51318">
    <property type="entry name" value="TAT"/>
    <property type="match status" value="1"/>
</dbReference>
<evidence type="ECO:0000256" key="2">
    <source>
        <dbReference type="ARBA" id="ARBA00022448"/>
    </source>
</evidence>
<dbReference type="RefSeq" id="WP_106250008.1">
    <property type="nucleotide sequence ID" value="NZ_JBFAIB010000006.1"/>
</dbReference>
<organism evidence="5 6">
    <name type="scientific">Nonomuraea fuscirosea</name>
    <dbReference type="NCBI Taxonomy" id="1291556"/>
    <lineage>
        <taxon>Bacteria</taxon>
        <taxon>Bacillati</taxon>
        <taxon>Actinomycetota</taxon>
        <taxon>Actinomycetes</taxon>
        <taxon>Streptosporangiales</taxon>
        <taxon>Streptosporangiaceae</taxon>
        <taxon>Nonomuraea</taxon>
    </lineage>
</organism>
<feature type="chain" id="PRO_5015730520" evidence="4">
    <location>
        <begin position="24"/>
        <end position="447"/>
    </location>
</feature>
<evidence type="ECO:0000256" key="3">
    <source>
        <dbReference type="ARBA" id="ARBA00022729"/>
    </source>
</evidence>
<proteinExistence type="inferred from homology"/>
<comment type="similarity">
    <text evidence="1">Belongs to the bacterial solute-binding protein 1 family.</text>
</comment>
<keyword evidence="3 4" id="KW-0732">Signal</keyword>
<keyword evidence="6" id="KW-1185">Reference proteome</keyword>
<comment type="caution">
    <text evidence="5">The sequence shown here is derived from an EMBL/GenBank/DDBJ whole genome shotgun (WGS) entry which is preliminary data.</text>
</comment>
<dbReference type="InterPro" id="IPR006311">
    <property type="entry name" value="TAT_signal"/>
</dbReference>
<dbReference type="PROSITE" id="PS01037">
    <property type="entry name" value="SBP_BACTERIAL_1"/>
    <property type="match status" value="1"/>
</dbReference>
<dbReference type="PANTHER" id="PTHR43649">
    <property type="entry name" value="ARABINOSE-BINDING PROTEIN-RELATED"/>
    <property type="match status" value="1"/>
</dbReference>
<dbReference type="CDD" id="cd13585">
    <property type="entry name" value="PBP2_TMBP_like"/>
    <property type="match status" value="1"/>
</dbReference>
<evidence type="ECO:0000256" key="4">
    <source>
        <dbReference type="SAM" id="SignalP"/>
    </source>
</evidence>
<dbReference type="GO" id="GO:0055085">
    <property type="term" value="P:transmembrane transport"/>
    <property type="evidence" value="ECO:0007669"/>
    <property type="project" value="InterPro"/>
</dbReference>
<dbReference type="InterPro" id="IPR050490">
    <property type="entry name" value="Bact_solute-bd_prot1"/>
</dbReference>
<protein>
    <submittedName>
        <fullName evidence="5">Carbohydrate ABC transporter substrate-binding protein (CUT1 family)</fullName>
    </submittedName>
</protein>
<reference evidence="5 6" key="1">
    <citation type="submission" date="2018-03" db="EMBL/GenBank/DDBJ databases">
        <title>Genomic Encyclopedia of Type Strains, Phase III (KMG-III): the genomes of soil and plant-associated and newly described type strains.</title>
        <authorList>
            <person name="Whitman W."/>
        </authorList>
    </citation>
    <scope>NUCLEOTIDE SEQUENCE [LARGE SCALE GENOMIC DNA]</scope>
    <source>
        <strain evidence="5 6">CGMCC 4.7104</strain>
    </source>
</reference>
<dbReference type="OrthoDB" id="2515046at2"/>
<dbReference type="Gene3D" id="3.40.190.10">
    <property type="entry name" value="Periplasmic binding protein-like II"/>
    <property type="match status" value="3"/>
</dbReference>
<dbReference type="AlphaFoldDB" id="A0A2T0ME88"/>
<dbReference type="InterPro" id="IPR006059">
    <property type="entry name" value="SBP"/>
</dbReference>
<feature type="signal peptide" evidence="4">
    <location>
        <begin position="1"/>
        <end position="23"/>
    </location>
</feature>
<evidence type="ECO:0000313" key="5">
    <source>
        <dbReference type="EMBL" id="PRX55857.1"/>
    </source>
</evidence>
<evidence type="ECO:0000256" key="1">
    <source>
        <dbReference type="ARBA" id="ARBA00008520"/>
    </source>
</evidence>
<gene>
    <name evidence="5" type="ORF">B0I32_12577</name>
</gene>
<evidence type="ECO:0000313" key="6">
    <source>
        <dbReference type="Proteomes" id="UP000238312"/>
    </source>
</evidence>
<keyword evidence="2" id="KW-0813">Transport</keyword>
<dbReference type="Pfam" id="PF01547">
    <property type="entry name" value="SBP_bac_1"/>
    <property type="match status" value="1"/>
</dbReference>
<dbReference type="PROSITE" id="PS51257">
    <property type="entry name" value="PROKAR_LIPOPROTEIN"/>
    <property type="match status" value="1"/>
</dbReference>
<accession>A0A2T0ME88</accession>
<name>A0A2T0ME88_9ACTN</name>
<dbReference type="InterPro" id="IPR006061">
    <property type="entry name" value="SBP_1_CS"/>
</dbReference>
<dbReference type="EMBL" id="PVNG01000025">
    <property type="protein sequence ID" value="PRX55857.1"/>
    <property type="molecule type" value="Genomic_DNA"/>
</dbReference>